<dbReference type="GO" id="GO:0009279">
    <property type="term" value="C:cell outer membrane"/>
    <property type="evidence" value="ECO:0007669"/>
    <property type="project" value="UniProtKB-SubCell"/>
</dbReference>
<proteinExistence type="predicted"/>
<dbReference type="OrthoDB" id="5525824at2"/>
<comment type="subcellular location">
    <subcellularLocation>
        <location evidence="1">Cell outer membrane</location>
    </subcellularLocation>
</comment>
<dbReference type="Pfam" id="PF00691">
    <property type="entry name" value="OmpA"/>
    <property type="match status" value="1"/>
</dbReference>
<evidence type="ECO:0000256" key="1">
    <source>
        <dbReference type="ARBA" id="ARBA00004442"/>
    </source>
</evidence>
<dbReference type="InterPro" id="IPR050330">
    <property type="entry name" value="Bact_OuterMem_StrucFunc"/>
</dbReference>
<keyword evidence="3" id="KW-0998">Cell outer membrane</keyword>
<feature type="domain" description="OmpA-like" evidence="7">
    <location>
        <begin position="486"/>
        <end position="603"/>
    </location>
</feature>
<reference evidence="8 9" key="1">
    <citation type="submission" date="2017-07" db="EMBL/GenBank/DDBJ databases">
        <title>Genome Sequence of Sulfitobacter pseudonitzschiae Strain SMR1 Isolated from a culture of the Diatom Skeletonema marinoi.</title>
        <authorList>
            <person name="Topel M."/>
            <person name="Pinder M.I.M."/>
            <person name="Johansson O.N."/>
            <person name="Kourtchenko O."/>
            <person name="Godhe A."/>
            <person name="Clarke A.K."/>
        </authorList>
    </citation>
    <scope>NUCLEOTIDE SEQUENCE [LARGE SCALE GENOMIC DNA]</scope>
    <source>
        <strain evidence="8 9">SMR1</strain>
    </source>
</reference>
<dbReference type="STRING" id="1402135.SAMN05444149_103372"/>
<evidence type="ECO:0000313" key="9">
    <source>
        <dbReference type="Proteomes" id="UP000199754"/>
    </source>
</evidence>
<dbReference type="RefSeq" id="WP_089421089.1">
    <property type="nucleotide sequence ID" value="NZ_CP022415.1"/>
</dbReference>
<evidence type="ECO:0000256" key="6">
    <source>
        <dbReference type="SAM" id="SignalP"/>
    </source>
</evidence>
<keyword evidence="8" id="KW-0449">Lipoprotein</keyword>
<dbReference type="Proteomes" id="UP000199754">
    <property type="component" value="Chromosome"/>
</dbReference>
<dbReference type="InterPro" id="IPR006665">
    <property type="entry name" value="OmpA-like"/>
</dbReference>
<dbReference type="PROSITE" id="PS51123">
    <property type="entry name" value="OMPA_2"/>
    <property type="match status" value="1"/>
</dbReference>
<dbReference type="PRINTS" id="PR01021">
    <property type="entry name" value="OMPADOMAIN"/>
</dbReference>
<evidence type="ECO:0000256" key="5">
    <source>
        <dbReference type="SAM" id="MobiDB-lite"/>
    </source>
</evidence>
<keyword evidence="6" id="KW-0732">Signal</keyword>
<dbReference type="InterPro" id="IPR036737">
    <property type="entry name" value="OmpA-like_sf"/>
</dbReference>
<dbReference type="SUPFAM" id="SSF103088">
    <property type="entry name" value="OmpA-like"/>
    <property type="match status" value="1"/>
</dbReference>
<gene>
    <name evidence="8" type="primary">yiaD</name>
    <name evidence="8" type="ORF">SULPSESMR1_02491</name>
</gene>
<evidence type="ECO:0000256" key="3">
    <source>
        <dbReference type="ARBA" id="ARBA00023237"/>
    </source>
</evidence>
<dbReference type="Gene3D" id="3.40.1520.20">
    <property type="match status" value="2"/>
</dbReference>
<keyword evidence="2 4" id="KW-0472">Membrane</keyword>
<accession>A0A221K2R0</accession>
<evidence type="ECO:0000259" key="7">
    <source>
        <dbReference type="PROSITE" id="PS51123"/>
    </source>
</evidence>
<feature type="region of interest" description="Disordered" evidence="5">
    <location>
        <begin position="599"/>
        <end position="645"/>
    </location>
</feature>
<evidence type="ECO:0000256" key="2">
    <source>
        <dbReference type="ARBA" id="ARBA00023136"/>
    </source>
</evidence>
<sequence>MRLSSALIIAITFAAAAAVSVVAANFSVKLIEETSEIGVRDALDDAGATWAEVQADGLTVTLAGTAPTEADRFAALTTAGTVVDAARVIDGMEAEAVAAIRAPRFSAEILRNDAGISIIGLIPDSTDRDIITDRFAAMAGAETPVADLIETANYPAPEGWEDALGFALVAMEQLPRAKVSVSAGRVAITAITDSLKDKLALEKSLKSAAPPGLRLTLDISAPRPVITPFTLRFIIDEEGARFDACSADTEKARTRILTAATNAGMAPEGRCTVGMGVPTPNWAQAVEQSIAALAKIGGGSVTFSDADVTLLAQEGSDQGTFDTVVGELENALPEVFALHAKLPETQAPDQGPPEFVATLSPEGQVQLRGRLSTENLRNIADSYARSRFGSDSVYTAARVVEGLPSDWSTRVLAGLESLSYLSNGAITVTPDKLTVSGNTGNADASAEIATLLAAKLGEAEDFEISVTYREKLDPVASLPTPDECEAQIKAITDSNKINFEPGSATIDAGALGTMDDIAEVLKTCGELRLEIQGHTDSQGREEMNLSLSQARAQSVLNELRARRVRTSTFEAKGYGEERPIQDNGTEEGREANRRIEFWLIRPEPSAPTPQTTLESLAENGDNNPEDTTEDAAGSTASDSSGDATE</sequence>
<dbReference type="KEGG" id="spse:SULPSESMR1_02491"/>
<feature type="signal peptide" evidence="6">
    <location>
        <begin position="1"/>
        <end position="17"/>
    </location>
</feature>
<evidence type="ECO:0000256" key="4">
    <source>
        <dbReference type="PROSITE-ProRule" id="PRU00473"/>
    </source>
</evidence>
<feature type="chain" id="PRO_5012397695" evidence="6">
    <location>
        <begin position="18"/>
        <end position="645"/>
    </location>
</feature>
<dbReference type="PANTHER" id="PTHR30329">
    <property type="entry name" value="STATOR ELEMENT OF FLAGELLAR MOTOR COMPLEX"/>
    <property type="match status" value="1"/>
</dbReference>
<dbReference type="InterPro" id="IPR006664">
    <property type="entry name" value="OMP_bac"/>
</dbReference>
<keyword evidence="9" id="KW-1185">Reference proteome</keyword>
<name>A0A221K2R0_9RHOB</name>
<dbReference type="Gene3D" id="3.30.1330.60">
    <property type="entry name" value="OmpA-like domain"/>
    <property type="match status" value="1"/>
</dbReference>
<organism evidence="8 9">
    <name type="scientific">Pseudosulfitobacter pseudonitzschiae</name>
    <dbReference type="NCBI Taxonomy" id="1402135"/>
    <lineage>
        <taxon>Bacteria</taxon>
        <taxon>Pseudomonadati</taxon>
        <taxon>Pseudomonadota</taxon>
        <taxon>Alphaproteobacteria</taxon>
        <taxon>Rhodobacterales</taxon>
        <taxon>Roseobacteraceae</taxon>
        <taxon>Pseudosulfitobacter</taxon>
    </lineage>
</organism>
<evidence type="ECO:0000313" key="8">
    <source>
        <dbReference type="EMBL" id="ASM73288.1"/>
    </source>
</evidence>
<dbReference type="AlphaFoldDB" id="A0A221K2R0"/>
<dbReference type="PANTHER" id="PTHR30329:SF21">
    <property type="entry name" value="LIPOPROTEIN YIAD-RELATED"/>
    <property type="match status" value="1"/>
</dbReference>
<dbReference type="CDD" id="cd07185">
    <property type="entry name" value="OmpA_C-like"/>
    <property type="match status" value="1"/>
</dbReference>
<protein>
    <submittedName>
        <fullName evidence="8">Putative lipoprotein YiaD</fullName>
    </submittedName>
</protein>
<feature type="compositionally biased region" description="Low complexity" evidence="5">
    <location>
        <begin position="630"/>
        <end position="645"/>
    </location>
</feature>
<dbReference type="EMBL" id="CP022415">
    <property type="protein sequence ID" value="ASM73288.1"/>
    <property type="molecule type" value="Genomic_DNA"/>
</dbReference>